<proteinExistence type="predicted"/>
<reference evidence="2 3" key="1">
    <citation type="submission" date="2019-08" db="EMBL/GenBank/DDBJ databases">
        <authorList>
            <person name="Alioto T."/>
            <person name="Alioto T."/>
            <person name="Gomez Garrido J."/>
        </authorList>
    </citation>
    <scope>NUCLEOTIDE SEQUENCE [LARGE SCALE GENOMIC DNA]</scope>
</reference>
<accession>A0A5E4N361</accession>
<dbReference type="Proteomes" id="UP000325440">
    <property type="component" value="Unassembled WGS sequence"/>
</dbReference>
<keyword evidence="1" id="KW-0732">Signal</keyword>
<name>A0A5E4N361_9HEMI</name>
<sequence>MIIFQIIVLVLFISRKSQSAQYGPETNALINLVSFTGNIKTLRSLNESDCEISNKQTFTIPKLLNNDEERIKAHLYEKMRNKLEDLHCTYAYFAKLHLDHLHAILDYNLFDEEIFEMVEKLISSYRYLAKKSILTLIINLNYKPHDRMWELIYFLQKPEKREDFLK</sequence>
<feature type="signal peptide" evidence="1">
    <location>
        <begin position="1"/>
        <end position="19"/>
    </location>
</feature>
<evidence type="ECO:0000313" key="2">
    <source>
        <dbReference type="EMBL" id="VVC39104.1"/>
    </source>
</evidence>
<feature type="chain" id="PRO_5022981036" evidence="1">
    <location>
        <begin position="20"/>
        <end position="166"/>
    </location>
</feature>
<evidence type="ECO:0000313" key="3">
    <source>
        <dbReference type="Proteomes" id="UP000325440"/>
    </source>
</evidence>
<feature type="non-terminal residue" evidence="2">
    <location>
        <position position="166"/>
    </location>
</feature>
<protein>
    <submittedName>
        <fullName evidence="2">Uncharacterized protein</fullName>
    </submittedName>
</protein>
<organism evidence="2 3">
    <name type="scientific">Cinara cedri</name>
    <dbReference type="NCBI Taxonomy" id="506608"/>
    <lineage>
        <taxon>Eukaryota</taxon>
        <taxon>Metazoa</taxon>
        <taxon>Ecdysozoa</taxon>
        <taxon>Arthropoda</taxon>
        <taxon>Hexapoda</taxon>
        <taxon>Insecta</taxon>
        <taxon>Pterygota</taxon>
        <taxon>Neoptera</taxon>
        <taxon>Paraneoptera</taxon>
        <taxon>Hemiptera</taxon>
        <taxon>Sternorrhyncha</taxon>
        <taxon>Aphidomorpha</taxon>
        <taxon>Aphidoidea</taxon>
        <taxon>Aphididae</taxon>
        <taxon>Lachninae</taxon>
        <taxon>Cinara</taxon>
    </lineage>
</organism>
<gene>
    <name evidence="2" type="ORF">CINCED_3A002748</name>
</gene>
<evidence type="ECO:0000256" key="1">
    <source>
        <dbReference type="SAM" id="SignalP"/>
    </source>
</evidence>
<dbReference type="AlphaFoldDB" id="A0A5E4N361"/>
<dbReference type="EMBL" id="CABPRJ010001640">
    <property type="protein sequence ID" value="VVC39104.1"/>
    <property type="molecule type" value="Genomic_DNA"/>
</dbReference>
<keyword evidence="3" id="KW-1185">Reference proteome</keyword>